<dbReference type="Proteomes" id="UP000018700">
    <property type="component" value="Chromosome"/>
</dbReference>
<dbReference type="Pfam" id="PF00296">
    <property type="entry name" value="Bac_luciferase"/>
    <property type="match status" value="1"/>
</dbReference>
<dbReference type="PROSITE" id="PS52004">
    <property type="entry name" value="KS3_2"/>
    <property type="match status" value="1"/>
</dbReference>
<comment type="similarity">
    <text evidence="4">Belongs to the thiolase-like superfamily. Beta-ketoacyl-ACP synthases family.</text>
</comment>
<dbReference type="EMBL" id="CP006745">
    <property type="protein sequence ID" value="AHC73997.1"/>
    <property type="molecule type" value="Genomic_DNA"/>
</dbReference>
<evidence type="ECO:0000256" key="3">
    <source>
        <dbReference type="ARBA" id="ARBA00022679"/>
    </source>
</evidence>
<feature type="domain" description="Ketosynthase family 3 (KS3)" evidence="5">
    <location>
        <begin position="400"/>
        <end position="809"/>
    </location>
</feature>
<protein>
    <submittedName>
        <fullName evidence="6">PtzB</fullName>
    </submittedName>
</protein>
<dbReference type="SUPFAM" id="SSF53901">
    <property type="entry name" value="Thiolase-like"/>
    <property type="match status" value="1"/>
</dbReference>
<evidence type="ECO:0000256" key="2">
    <source>
        <dbReference type="ARBA" id="ARBA00022553"/>
    </source>
</evidence>
<evidence type="ECO:0000259" key="5">
    <source>
        <dbReference type="PROSITE" id="PS52004"/>
    </source>
</evidence>
<evidence type="ECO:0000256" key="4">
    <source>
        <dbReference type="RuleBase" id="RU003694"/>
    </source>
</evidence>
<dbReference type="Pfam" id="PF00109">
    <property type="entry name" value="ketoacyl-synt"/>
    <property type="match status" value="1"/>
</dbReference>
<keyword evidence="2" id="KW-0597">Phosphoprotein</keyword>
<dbReference type="InterPro" id="IPR020803">
    <property type="entry name" value="MeTfrase_dom"/>
</dbReference>
<dbReference type="InterPro" id="IPR020841">
    <property type="entry name" value="PKS_Beta-ketoAc_synthase_dom"/>
</dbReference>
<dbReference type="InterPro" id="IPR050091">
    <property type="entry name" value="PKS_NRPS_Biosynth_Enz"/>
</dbReference>
<dbReference type="STRING" id="1401328.P856_796"/>
<dbReference type="RefSeq" id="WP_052323035.1">
    <property type="nucleotide sequence ID" value="NZ_CP006745.1"/>
</dbReference>
<dbReference type="Gene3D" id="3.40.50.150">
    <property type="entry name" value="Vaccinia Virus protein VP39"/>
    <property type="match status" value="1"/>
</dbReference>
<gene>
    <name evidence="6" type="ORF">P856_796</name>
</gene>
<dbReference type="Gene3D" id="1.10.1240.100">
    <property type="match status" value="1"/>
</dbReference>
<dbReference type="PANTHER" id="PTHR43775">
    <property type="entry name" value="FATTY ACID SYNTHASE"/>
    <property type="match status" value="1"/>
</dbReference>
<dbReference type="GO" id="GO:0016705">
    <property type="term" value="F:oxidoreductase activity, acting on paired donors, with incorporation or reduction of molecular oxygen"/>
    <property type="evidence" value="ECO:0007669"/>
    <property type="project" value="InterPro"/>
</dbReference>
<dbReference type="SUPFAM" id="SSF53335">
    <property type="entry name" value="S-adenosyl-L-methionine-dependent methyltransferases"/>
    <property type="match status" value="1"/>
</dbReference>
<dbReference type="PROSITE" id="PS00606">
    <property type="entry name" value="KS3_1"/>
    <property type="match status" value="1"/>
</dbReference>
<dbReference type="InterPro" id="IPR016039">
    <property type="entry name" value="Thiolase-like"/>
</dbReference>
<evidence type="ECO:0000313" key="7">
    <source>
        <dbReference type="Proteomes" id="UP000018700"/>
    </source>
</evidence>
<dbReference type="SMART" id="SM00825">
    <property type="entry name" value="PKS_KS"/>
    <property type="match status" value="1"/>
</dbReference>
<dbReference type="SUPFAM" id="SSF51679">
    <property type="entry name" value="Bacterial luciferase-like"/>
    <property type="match status" value="1"/>
</dbReference>
<evidence type="ECO:0000256" key="1">
    <source>
        <dbReference type="ARBA" id="ARBA00022450"/>
    </source>
</evidence>
<name>V9TV05_9PROT</name>
<reference evidence="6 7" key="1">
    <citation type="journal article" date="2013" name="PLoS ONE">
        <title>Bacterial endosymbiosis in a chordate host: long-term co-evolution and conservation of secondary metabolism.</title>
        <authorList>
            <person name="Kwan J.C."/>
            <person name="Schmidt E.W."/>
        </authorList>
    </citation>
    <scope>NUCLEOTIDE SEQUENCE [LARGE SCALE GENOMIC DNA]</scope>
    <source>
        <strain evidence="7">faulkneri L5</strain>
    </source>
</reference>
<dbReference type="SMART" id="SM00828">
    <property type="entry name" value="PKS_MT"/>
    <property type="match status" value="1"/>
</dbReference>
<keyword evidence="1" id="KW-0596">Phosphopantetheine</keyword>
<dbReference type="KEGG" id="efk:P856_796"/>
<dbReference type="eggNOG" id="COG2230">
    <property type="taxonomic scope" value="Bacteria"/>
</dbReference>
<dbReference type="InterPro" id="IPR024011">
    <property type="entry name" value="Biosynth_lucif-like_mOase_dom"/>
</dbReference>
<accession>V9TV05</accession>
<dbReference type="eggNOG" id="COG2141">
    <property type="taxonomic scope" value="Bacteria"/>
</dbReference>
<dbReference type="Gene3D" id="3.20.20.30">
    <property type="entry name" value="Luciferase-like domain"/>
    <property type="match status" value="1"/>
</dbReference>
<dbReference type="eggNOG" id="COG3321">
    <property type="taxonomic scope" value="Bacteria"/>
</dbReference>
<dbReference type="InterPro" id="IPR029063">
    <property type="entry name" value="SAM-dependent_MTases_sf"/>
</dbReference>
<dbReference type="Gene3D" id="3.40.47.10">
    <property type="match status" value="1"/>
</dbReference>
<organism evidence="6 7">
    <name type="scientific">Candidatus Endolissoclinum faulkneri L5</name>
    <dbReference type="NCBI Taxonomy" id="1401328"/>
    <lineage>
        <taxon>Bacteria</taxon>
        <taxon>Pseudomonadati</taxon>
        <taxon>Pseudomonadota</taxon>
        <taxon>Alphaproteobacteria</taxon>
        <taxon>Rhodospirillales</taxon>
        <taxon>Rhodospirillaceae</taxon>
        <taxon>Candidatus Endolissoclinum</taxon>
    </lineage>
</organism>
<dbReference type="PATRIC" id="fig|1401328.3.peg.806"/>
<dbReference type="GO" id="GO:0006633">
    <property type="term" value="P:fatty acid biosynthetic process"/>
    <property type="evidence" value="ECO:0007669"/>
    <property type="project" value="InterPro"/>
</dbReference>
<dbReference type="InterPro" id="IPR014031">
    <property type="entry name" value="Ketoacyl_synth_C"/>
</dbReference>
<dbReference type="InterPro" id="IPR014030">
    <property type="entry name" value="Ketoacyl_synth_N"/>
</dbReference>
<dbReference type="AlphaFoldDB" id="V9TV05"/>
<sequence length="1251" mass="135074">MTKYNQARSRADLLAEVVSLRSKLGRFESSHPTQDTIAAKINNSQPDLSLMFFSADSGDGTRSPYALVLEAAKIADKVGMTAVWLPERHFESFGGPYPNPSVLAAAVARETKSIRIRAGSVILPLHDAIEAVEAWAMVDQLSDGRVDLAFGSGWNPKDFSLRPENFTDNKDIMRKGIDEFRVMWSGGSVRRRDGKGNDVEITSYPKPRQAAPGIWIAATGSVDTFYWAGRAGFNILTMVLGGSLEDVAERIKIYRVSRQEAGFDPATGRVTLMLHSYVDENRSRLLKRVRGPMTSYVRSALDLHVNTNIPEQTLDGEQRDQMADFAFERYLRSASLIGTPQDITEMLANVKKIGVDEVACLLDFGLPDKHALEGLSKLIETAEGLKDFELHIASGNCSDNNKAAILGMACRFPGASDLVTYVDNLKAGKSAITEAPSGRWPTAKPALIRGGFIDSVECFDSAPFRISSTEAAVMDPHQRLFLETVWHALEDAGLRPCDLRGRSIGVFVAMYSTSYLQRCPSSNDPLSVPGALASMVANRTSFVFDWRGPSETVDTACSSGLVAVHRALRALRSEECEIAVVGGVSLLLSDVESARLANLGVLAKDGACRAFDAAASGQARGEGVGVIVLKRWSMAKQDGDWVRALVAGSAVNHAGGLSASLTLPNSTSQASAIVDAWKDAGMTPEGIGYLEAHGAGTSHGDRSEIAALRSAFSSMNAKAVDWTIGSVKPAIGSLDACGGIAGFMSAVAAVEYGFRPSLLSLETPAPDLAMEGSGLRLANKTEIWNDQFRNAAIHAYGLGGVAAHVVVENAPDTSFVKSKTELPAICPVFGWDAAGLVRQRQKLAKWLFSNLDQDLCAVSSNLCLNKEPMSVRWVAVVNSLSELARLLLENSGPLAVASSVDNDDLHVANAKAIINGLDPATFAVKSHKIWLPGYSFASTSFPIDGMPFTPITNSSSDEVARYYDYVTNAGSARDGPIYLTLAPFPEVVPGFSWTRTMRDPTAHPEHANMMRLAQLEMRETLLADITFERVSRVLDIGCGFATDLIDLVTKYVKLHGVGYTIAPAQAQMATSRVMTAGLSEKIQIFNRNSATDLFPGFFDLAIGYEVGHHIEDKQGLFANLAQALRPGGKLALIDCAADTAKSIHLPEVGSWTSTLTEYADILAQHRFRLERVIDASREVGNFLIDPGLDTMLAEESGEGADLVAKVQYSWDGFGAALREGLIRYLLITAERLDEGAEPPVDWNRSSMGVER</sequence>
<dbReference type="InterPro" id="IPR013217">
    <property type="entry name" value="Methyltransf_12"/>
</dbReference>
<dbReference type="InterPro" id="IPR018201">
    <property type="entry name" value="Ketoacyl_synth_AS"/>
</dbReference>
<dbReference type="InterPro" id="IPR036661">
    <property type="entry name" value="Luciferase-like_sf"/>
</dbReference>
<dbReference type="GO" id="GO:0004312">
    <property type="term" value="F:fatty acid synthase activity"/>
    <property type="evidence" value="ECO:0007669"/>
    <property type="project" value="TreeGrafter"/>
</dbReference>
<dbReference type="CDD" id="cd00833">
    <property type="entry name" value="PKS"/>
    <property type="match status" value="1"/>
</dbReference>
<proteinExistence type="inferred from homology"/>
<dbReference type="GO" id="GO:0004315">
    <property type="term" value="F:3-oxoacyl-[acyl-carrier-protein] synthase activity"/>
    <property type="evidence" value="ECO:0007669"/>
    <property type="project" value="InterPro"/>
</dbReference>
<dbReference type="Pfam" id="PF08242">
    <property type="entry name" value="Methyltransf_12"/>
    <property type="match status" value="1"/>
</dbReference>
<evidence type="ECO:0000313" key="6">
    <source>
        <dbReference type="EMBL" id="AHC73997.1"/>
    </source>
</evidence>
<dbReference type="HOGENOM" id="CLU_265720_0_0_5"/>
<keyword evidence="7" id="KW-1185">Reference proteome</keyword>
<dbReference type="InterPro" id="IPR011251">
    <property type="entry name" value="Luciferase-like_dom"/>
</dbReference>
<dbReference type="Pfam" id="PF02801">
    <property type="entry name" value="Ketoacyl-synt_C"/>
    <property type="match status" value="1"/>
</dbReference>
<dbReference type="NCBIfam" id="TIGR04020">
    <property type="entry name" value="seco_metab_LLM"/>
    <property type="match status" value="1"/>
</dbReference>
<dbReference type="PANTHER" id="PTHR43775:SF37">
    <property type="entry name" value="SI:DKEY-61P9.11"/>
    <property type="match status" value="1"/>
</dbReference>
<dbReference type="OrthoDB" id="9778690at2"/>
<keyword evidence="3 4" id="KW-0808">Transferase</keyword>
<dbReference type="CDD" id="cd02440">
    <property type="entry name" value="AdoMet_MTases"/>
    <property type="match status" value="1"/>
</dbReference>